<name>A0A8H7ZWY7_9FUNG</name>
<dbReference type="InterPro" id="IPR017884">
    <property type="entry name" value="SANT_dom"/>
</dbReference>
<dbReference type="CDD" id="cd00167">
    <property type="entry name" value="SANT"/>
    <property type="match status" value="1"/>
</dbReference>
<dbReference type="PROSITE" id="PS50090">
    <property type="entry name" value="MYB_LIKE"/>
    <property type="match status" value="1"/>
</dbReference>
<dbReference type="PANTHER" id="PTHR12802:SF41">
    <property type="entry name" value="BRAHMA ASSOCIATED PROTEIN 155 KDA"/>
    <property type="match status" value="1"/>
</dbReference>
<dbReference type="EMBL" id="JAEFCI010004731">
    <property type="protein sequence ID" value="KAG5460774.1"/>
    <property type="molecule type" value="Genomic_DNA"/>
</dbReference>
<dbReference type="GO" id="GO:0003677">
    <property type="term" value="F:DNA binding"/>
    <property type="evidence" value="ECO:0007669"/>
    <property type="project" value="UniProtKB-KW"/>
</dbReference>
<dbReference type="SMART" id="SM00717">
    <property type="entry name" value="SANT"/>
    <property type="match status" value="1"/>
</dbReference>
<feature type="region of interest" description="Disordered" evidence="6">
    <location>
        <begin position="136"/>
        <end position="162"/>
    </location>
</feature>
<dbReference type="InterPro" id="IPR009057">
    <property type="entry name" value="Homeodomain-like_sf"/>
</dbReference>
<evidence type="ECO:0000256" key="3">
    <source>
        <dbReference type="ARBA" id="ARBA00023163"/>
    </source>
</evidence>
<feature type="domain" description="SANT" evidence="8">
    <location>
        <begin position="23"/>
        <end position="74"/>
    </location>
</feature>
<dbReference type="FunFam" id="1.10.10.60:FF:000014">
    <property type="entry name" value="SWI/SNF complex subunit SMARCC2 isoform C"/>
    <property type="match status" value="1"/>
</dbReference>
<keyword evidence="1" id="KW-0805">Transcription regulation</keyword>
<protein>
    <submittedName>
        <fullName evidence="9">Uncharacterized protein</fullName>
    </submittedName>
</protein>
<dbReference type="GO" id="GO:0016514">
    <property type="term" value="C:SWI/SNF complex"/>
    <property type="evidence" value="ECO:0007669"/>
    <property type="project" value="TreeGrafter"/>
</dbReference>
<evidence type="ECO:0000313" key="10">
    <source>
        <dbReference type="Proteomes" id="UP000673691"/>
    </source>
</evidence>
<dbReference type="PROSITE" id="PS51293">
    <property type="entry name" value="SANT"/>
    <property type="match status" value="1"/>
</dbReference>
<reference evidence="9 10" key="1">
    <citation type="journal article" name="Sci. Rep.">
        <title>Genome-scale phylogenetic analyses confirm Olpidium as the closest living zoosporic fungus to the non-flagellated, terrestrial fungi.</title>
        <authorList>
            <person name="Chang Y."/>
            <person name="Rochon D."/>
            <person name="Sekimoto S."/>
            <person name="Wang Y."/>
            <person name="Chovatia M."/>
            <person name="Sandor L."/>
            <person name="Salamov A."/>
            <person name="Grigoriev I.V."/>
            <person name="Stajich J.E."/>
            <person name="Spatafora J.W."/>
        </authorList>
    </citation>
    <scope>NUCLEOTIDE SEQUENCE [LARGE SCALE GENOMIC DNA]</scope>
    <source>
        <strain evidence="9">S191</strain>
    </source>
</reference>
<dbReference type="PANTHER" id="PTHR12802">
    <property type="entry name" value="SWI/SNF COMPLEX-RELATED"/>
    <property type="match status" value="1"/>
</dbReference>
<evidence type="ECO:0000259" key="7">
    <source>
        <dbReference type="PROSITE" id="PS50090"/>
    </source>
</evidence>
<dbReference type="Proteomes" id="UP000673691">
    <property type="component" value="Unassembled WGS sequence"/>
</dbReference>
<dbReference type="InterPro" id="IPR001005">
    <property type="entry name" value="SANT/Myb"/>
</dbReference>
<accession>A0A8H7ZWY7</accession>
<evidence type="ECO:0000313" key="9">
    <source>
        <dbReference type="EMBL" id="KAG5460774.1"/>
    </source>
</evidence>
<keyword evidence="4" id="KW-0539">Nucleus</keyword>
<keyword evidence="2" id="KW-0238">DNA-binding</keyword>
<evidence type="ECO:0000256" key="5">
    <source>
        <dbReference type="SAM" id="Coils"/>
    </source>
</evidence>
<gene>
    <name evidence="9" type="ORF">BJ554DRAFT_7136</name>
</gene>
<dbReference type="Gene3D" id="1.10.10.60">
    <property type="entry name" value="Homeodomain-like"/>
    <property type="match status" value="1"/>
</dbReference>
<feature type="coiled-coil region" evidence="5">
    <location>
        <begin position="225"/>
        <end position="266"/>
    </location>
</feature>
<dbReference type="AlphaFoldDB" id="A0A8H7ZWY7"/>
<evidence type="ECO:0000259" key="8">
    <source>
        <dbReference type="PROSITE" id="PS51293"/>
    </source>
</evidence>
<evidence type="ECO:0000256" key="6">
    <source>
        <dbReference type="SAM" id="MobiDB-lite"/>
    </source>
</evidence>
<comment type="caution">
    <text evidence="9">The sequence shown here is derived from an EMBL/GenBank/DDBJ whole genome shotgun (WGS) entry which is preliminary data.</text>
</comment>
<evidence type="ECO:0000256" key="2">
    <source>
        <dbReference type="ARBA" id="ARBA00023125"/>
    </source>
</evidence>
<organism evidence="9 10">
    <name type="scientific">Olpidium bornovanus</name>
    <dbReference type="NCBI Taxonomy" id="278681"/>
    <lineage>
        <taxon>Eukaryota</taxon>
        <taxon>Fungi</taxon>
        <taxon>Fungi incertae sedis</taxon>
        <taxon>Olpidiomycota</taxon>
        <taxon>Olpidiomycotina</taxon>
        <taxon>Olpidiomycetes</taxon>
        <taxon>Olpidiales</taxon>
        <taxon>Olpidiaceae</taxon>
        <taxon>Olpidium</taxon>
    </lineage>
</organism>
<dbReference type="SUPFAM" id="SSF46689">
    <property type="entry name" value="Homeodomain-like"/>
    <property type="match status" value="1"/>
</dbReference>
<dbReference type="OrthoDB" id="118550at2759"/>
<dbReference type="Pfam" id="PF16495">
    <property type="entry name" value="SWIRM-assoc_1"/>
    <property type="match status" value="1"/>
</dbReference>
<evidence type="ECO:0000256" key="4">
    <source>
        <dbReference type="ARBA" id="ARBA00023242"/>
    </source>
</evidence>
<dbReference type="InterPro" id="IPR032451">
    <property type="entry name" value="SMARCC_C"/>
</dbReference>
<feature type="region of interest" description="Disordered" evidence="6">
    <location>
        <begin position="292"/>
        <end position="312"/>
    </location>
</feature>
<sequence length="333" mass="35492">MFSGDFIKAEDTGATSRFRQADGSTADWTDEELYLLLEGIENFEDDWNRIADHVGTRTREQCITHFLQMNIEDPYLENTPESIGPMQHDRAPFSQADNPVMSVVAFLASVVNPGVAAAAAQCAIRELTGAASAAATAESETQSVARGNTPSKARGEFTDVENSVPVKKKDESFSAAELPPGLSRTNLQKAAYAALGAAAAKAKVLADYEEKEMKRLVHMVIESQMKKLELKMEQFAEMEAVLEGERREVERQREALYAERLSLKKAVSALDERAAAAAAAVAAGGLFSTPNVSAAPATATQDPPLAAGGLQPPDIAGAAVGVTYGEQQKGGNS</sequence>
<dbReference type="GO" id="GO:0045893">
    <property type="term" value="P:positive regulation of DNA-templated transcription"/>
    <property type="evidence" value="ECO:0007669"/>
    <property type="project" value="TreeGrafter"/>
</dbReference>
<dbReference type="GO" id="GO:0042393">
    <property type="term" value="F:histone binding"/>
    <property type="evidence" value="ECO:0007669"/>
    <property type="project" value="TreeGrafter"/>
</dbReference>
<keyword evidence="5" id="KW-0175">Coiled coil</keyword>
<feature type="compositionally biased region" description="Polar residues" evidence="6">
    <location>
        <begin position="142"/>
        <end position="151"/>
    </location>
</feature>
<proteinExistence type="predicted"/>
<evidence type="ECO:0000256" key="1">
    <source>
        <dbReference type="ARBA" id="ARBA00023015"/>
    </source>
</evidence>
<keyword evidence="10" id="KW-1185">Reference proteome</keyword>
<feature type="domain" description="Myb-like" evidence="7">
    <location>
        <begin position="20"/>
        <end position="70"/>
    </location>
</feature>
<dbReference type="Pfam" id="PF00249">
    <property type="entry name" value="Myb_DNA-binding"/>
    <property type="match status" value="1"/>
</dbReference>
<keyword evidence="3" id="KW-0804">Transcription</keyword>